<feature type="region of interest" description="Disordered" evidence="1">
    <location>
        <begin position="1"/>
        <end position="21"/>
    </location>
</feature>
<evidence type="ECO:0000256" key="1">
    <source>
        <dbReference type="SAM" id="MobiDB-lite"/>
    </source>
</evidence>
<sequence>MAQRPKAPARKTKPTTDAERRIDFRRGVPELLYRQAGGRCSVPRCKNPTMGPFYERDGAVNMGVACHIYSAAEDGPRGRGGKDADFISSEKNGIWCCEYHSPLIDKARGCDYPAEVLFAWKALIEARVLKEMNDFPSPLGWVDSIEFSEFPGLKPLPKITLSRRTLMTGRNCSGKSSLMEAAASISHSRYMDRFSGTRIKNKEGDSEPATFRAKVTYSTVDSLSKEIDLEIRGIELSRRNGTIPYLLPPGDIEIIYCSESDTRKLDHEDDIDFLMRTLNVDKSALFALAKIGAGPLFPGDIAFVHATESDDDTEEERPKFKTDGSPYFELMFKRRGSQWPPRPFDNLSGSERGSLILDLIILKAREVSKERLTLLLIESLSVTFDRGNFEALLRALSSEDFQVIVLLPPARENDILEMGATKPVLRKLDYLDSWQLSVIGAED</sequence>
<reference evidence="2 3" key="1">
    <citation type="submission" date="2020-08" db="EMBL/GenBank/DDBJ databases">
        <title>Genomic Encyclopedia of Type Strains, Phase IV (KMG-IV): sequencing the most valuable type-strain genomes for metagenomic binning, comparative biology and taxonomic classification.</title>
        <authorList>
            <person name="Goeker M."/>
        </authorList>
    </citation>
    <scope>NUCLEOTIDE SEQUENCE [LARGE SCALE GENOMIC DNA]</scope>
    <source>
        <strain evidence="2 3">DSM 22198</strain>
    </source>
</reference>
<comment type="caution">
    <text evidence="2">The sequence shown here is derived from an EMBL/GenBank/DDBJ whole genome shotgun (WGS) entry which is preliminary data.</text>
</comment>
<gene>
    <name evidence="2" type="ORF">FHS74_002010</name>
</gene>
<dbReference type="Proteomes" id="UP000539175">
    <property type="component" value="Unassembled WGS sequence"/>
</dbReference>
<dbReference type="GO" id="GO:0005524">
    <property type="term" value="F:ATP binding"/>
    <property type="evidence" value="ECO:0007669"/>
    <property type="project" value="UniProtKB-KW"/>
</dbReference>
<dbReference type="AlphaFoldDB" id="A0A7X0EEH7"/>
<accession>A0A7X0EEH7</accession>
<keyword evidence="2" id="KW-0547">Nucleotide-binding</keyword>
<organism evidence="2 3">
    <name type="scientific">Nitrospirillum iridis</name>
    <dbReference type="NCBI Taxonomy" id="765888"/>
    <lineage>
        <taxon>Bacteria</taxon>
        <taxon>Pseudomonadati</taxon>
        <taxon>Pseudomonadota</taxon>
        <taxon>Alphaproteobacteria</taxon>
        <taxon>Rhodospirillales</taxon>
        <taxon>Azospirillaceae</taxon>
        <taxon>Nitrospirillum</taxon>
    </lineage>
</organism>
<name>A0A7X0EEH7_9PROT</name>
<dbReference type="RefSeq" id="WP_184799982.1">
    <property type="nucleotide sequence ID" value="NZ_JACIIZ010000005.1"/>
</dbReference>
<keyword evidence="2" id="KW-0067">ATP-binding</keyword>
<dbReference type="EMBL" id="JACIIZ010000005">
    <property type="protein sequence ID" value="MBB6251459.1"/>
    <property type="molecule type" value="Genomic_DNA"/>
</dbReference>
<evidence type="ECO:0000313" key="2">
    <source>
        <dbReference type="EMBL" id="MBB6251459.1"/>
    </source>
</evidence>
<proteinExistence type="predicted"/>
<protein>
    <submittedName>
        <fullName evidence="2">Energy-coupling factor transporter ATP-binding protein EcfA2</fullName>
    </submittedName>
</protein>
<keyword evidence="3" id="KW-1185">Reference proteome</keyword>
<evidence type="ECO:0000313" key="3">
    <source>
        <dbReference type="Proteomes" id="UP000539175"/>
    </source>
</evidence>